<dbReference type="EMBL" id="CP116341">
    <property type="protein sequence ID" value="WOV83107.1"/>
    <property type="molecule type" value="Genomic_DNA"/>
</dbReference>
<keyword evidence="3" id="KW-0560">Oxidoreductase</keyword>
<dbReference type="PIRSF" id="PIRSF000097">
    <property type="entry name" value="AKR"/>
    <property type="match status" value="1"/>
</dbReference>
<dbReference type="Proteomes" id="UP001303532">
    <property type="component" value="Chromosome"/>
</dbReference>
<accession>A0ABZ0KS69</accession>
<evidence type="ECO:0000313" key="6">
    <source>
        <dbReference type="Proteomes" id="UP001303532"/>
    </source>
</evidence>
<dbReference type="SUPFAM" id="SSF51430">
    <property type="entry name" value="NAD(P)-linked oxidoreductase"/>
    <property type="match status" value="1"/>
</dbReference>
<dbReference type="PROSITE" id="PS00798">
    <property type="entry name" value="ALDOKETO_REDUCTASE_1"/>
    <property type="match status" value="1"/>
</dbReference>
<gene>
    <name evidence="5" type="ORF">PGH26_09205</name>
</gene>
<evidence type="ECO:0000256" key="3">
    <source>
        <dbReference type="ARBA" id="ARBA00023002"/>
    </source>
</evidence>
<dbReference type="Pfam" id="PF00248">
    <property type="entry name" value="Aldo_ket_red"/>
    <property type="match status" value="1"/>
</dbReference>
<protein>
    <submittedName>
        <fullName evidence="5">Aldo/keto reductase</fullName>
    </submittedName>
</protein>
<dbReference type="PANTHER" id="PTHR43827:SF3">
    <property type="entry name" value="NADP-DEPENDENT OXIDOREDUCTASE DOMAIN-CONTAINING PROTEIN"/>
    <property type="match status" value="1"/>
</dbReference>
<dbReference type="InterPro" id="IPR023210">
    <property type="entry name" value="NADP_OxRdtase_dom"/>
</dbReference>
<evidence type="ECO:0000259" key="4">
    <source>
        <dbReference type="Pfam" id="PF00248"/>
    </source>
</evidence>
<dbReference type="PRINTS" id="PR00069">
    <property type="entry name" value="ALDKETRDTASE"/>
</dbReference>
<dbReference type="CDD" id="cd19071">
    <property type="entry name" value="AKR_AKR1-5-like"/>
    <property type="match status" value="1"/>
</dbReference>
<reference evidence="5 6" key="1">
    <citation type="submission" date="2023-01" db="EMBL/GenBank/DDBJ databases">
        <title>Sporosarcina sp. nov., isolated from Korean tranditional fermented seafood 'Jeotgal'.</title>
        <authorList>
            <person name="Yang A.-I."/>
        </authorList>
    </citation>
    <scope>NUCLEOTIDE SEQUENCE [LARGE SCALE GENOMIC DNA]</scope>
    <source>
        <strain evidence="5 6">B2O-1</strain>
    </source>
</reference>
<evidence type="ECO:0000256" key="2">
    <source>
        <dbReference type="ARBA" id="ARBA00022857"/>
    </source>
</evidence>
<dbReference type="RefSeq" id="WP_323690782.1">
    <property type="nucleotide sequence ID" value="NZ_CP116341.1"/>
</dbReference>
<evidence type="ECO:0000313" key="5">
    <source>
        <dbReference type="EMBL" id="WOV83107.1"/>
    </source>
</evidence>
<dbReference type="PROSITE" id="PS00063">
    <property type="entry name" value="ALDOKETO_REDUCTASE_3"/>
    <property type="match status" value="1"/>
</dbReference>
<dbReference type="PANTHER" id="PTHR43827">
    <property type="entry name" value="2,5-DIKETO-D-GLUCONIC ACID REDUCTASE"/>
    <property type="match status" value="1"/>
</dbReference>
<organism evidence="5 6">
    <name type="scientific">Sporosarcina jeotgali</name>
    <dbReference type="NCBI Taxonomy" id="3020056"/>
    <lineage>
        <taxon>Bacteria</taxon>
        <taxon>Bacillati</taxon>
        <taxon>Bacillota</taxon>
        <taxon>Bacilli</taxon>
        <taxon>Bacillales</taxon>
        <taxon>Caryophanaceae</taxon>
        <taxon>Sporosarcina</taxon>
    </lineage>
</organism>
<feature type="domain" description="NADP-dependent oxidoreductase" evidence="4">
    <location>
        <begin position="15"/>
        <end position="267"/>
    </location>
</feature>
<dbReference type="InterPro" id="IPR036812">
    <property type="entry name" value="NAD(P)_OxRdtase_dom_sf"/>
</dbReference>
<dbReference type="PROSITE" id="PS00062">
    <property type="entry name" value="ALDOKETO_REDUCTASE_2"/>
    <property type="match status" value="1"/>
</dbReference>
<dbReference type="Gene3D" id="3.20.20.100">
    <property type="entry name" value="NADP-dependent oxidoreductase domain"/>
    <property type="match status" value="1"/>
</dbReference>
<proteinExistence type="inferred from homology"/>
<name>A0ABZ0KS69_9BACL</name>
<keyword evidence="6" id="KW-1185">Reference proteome</keyword>
<dbReference type="InterPro" id="IPR020471">
    <property type="entry name" value="AKR"/>
</dbReference>
<evidence type="ECO:0000256" key="1">
    <source>
        <dbReference type="ARBA" id="ARBA00007905"/>
    </source>
</evidence>
<dbReference type="InterPro" id="IPR018170">
    <property type="entry name" value="Aldo/ket_reductase_CS"/>
</dbReference>
<keyword evidence="2" id="KW-0521">NADP</keyword>
<comment type="similarity">
    <text evidence="1">Belongs to the aldo/keto reductase family.</text>
</comment>
<sequence length="268" mass="30271">MKNITLNNGIVMPIIGSGTNTYGKEGNEYVGALRGDTQEVDWAIDNGYRHFDTAQVYNNEEVLGQGITKSSLPRKDFFITTKLNTFEGFAGADWAHAEIEKSLKKLQTDTIDLFLLHSPWDQPEEMLEAWGILEDYYKRGVFKAIGVSNFKEADLDVLLENGTVRPAVNQIKSQVGTWNDALIAYNKKNTIETVAWSPLGGIDEPAKRILEKIGNQYGKTYAQVVLRYNIERNVTVIPKSHNKERHAQSLAIFDFELTANDRERISKL</sequence>